<evidence type="ECO:0000313" key="2">
    <source>
        <dbReference type="EMBL" id="MFC0546325.1"/>
    </source>
</evidence>
<keyword evidence="3" id="KW-1185">Reference proteome</keyword>
<dbReference type="Proteomes" id="UP001589810">
    <property type="component" value="Unassembled WGS sequence"/>
</dbReference>
<reference evidence="2 3" key="1">
    <citation type="submission" date="2024-09" db="EMBL/GenBank/DDBJ databases">
        <authorList>
            <person name="Sun Q."/>
            <person name="Mori K."/>
        </authorList>
    </citation>
    <scope>NUCLEOTIDE SEQUENCE [LARGE SCALE GENOMIC DNA]</scope>
    <source>
        <strain evidence="2 3">TBRC 1432</strain>
    </source>
</reference>
<protein>
    <submittedName>
        <fullName evidence="2">DUF4097 domain-containing protein</fullName>
    </submittedName>
</protein>
<sequence>MPTFATPEPISVTVELSVGNIQVIAGDRADTVVDVQPSTPSDQSDVDAAQRVRVTYANGALQVIGPKIGMFNFSNKTRSVDVTIELPAGSSVDGHVSVGDLRGTGRLGRCEFKTSAGNVRLERTGALVLHTSTGHITAGDVAGNAEVHTSSGRIQLGDVEGSLEVKNSNGDTEIGAADGDIRVRASNGSISVNRAGASVDAKSSNGSIRLGRVARGNVSLSTAMGDLEVGIAAGTAAWLDVNTSFGQVRNELTDAVSPEESDETVEVRGNTSFGTITIHRA</sequence>
<evidence type="ECO:0000313" key="3">
    <source>
        <dbReference type="Proteomes" id="UP001589810"/>
    </source>
</evidence>
<dbReference type="Pfam" id="PF13349">
    <property type="entry name" value="DUF4097"/>
    <property type="match status" value="1"/>
</dbReference>
<evidence type="ECO:0000259" key="1">
    <source>
        <dbReference type="Pfam" id="PF13349"/>
    </source>
</evidence>
<dbReference type="RefSeq" id="WP_273936579.1">
    <property type="nucleotide sequence ID" value="NZ_CP097263.1"/>
</dbReference>
<dbReference type="EMBL" id="JBHLUD010000013">
    <property type="protein sequence ID" value="MFC0546325.1"/>
    <property type="molecule type" value="Genomic_DNA"/>
</dbReference>
<gene>
    <name evidence="2" type="ORF">ACFFH7_32750</name>
</gene>
<comment type="caution">
    <text evidence="2">The sequence shown here is derived from an EMBL/GenBank/DDBJ whole genome shotgun (WGS) entry which is preliminary data.</text>
</comment>
<name>A0ABV6N172_9PSEU</name>
<proteinExistence type="predicted"/>
<dbReference type="InterPro" id="IPR025164">
    <property type="entry name" value="Toastrack_DUF4097"/>
</dbReference>
<accession>A0ABV6N172</accession>
<feature type="domain" description="DUF4097" evidence="1">
    <location>
        <begin position="15"/>
        <end position="230"/>
    </location>
</feature>
<organism evidence="2 3">
    <name type="scientific">Kutzneria chonburiensis</name>
    <dbReference type="NCBI Taxonomy" id="1483604"/>
    <lineage>
        <taxon>Bacteria</taxon>
        <taxon>Bacillati</taxon>
        <taxon>Actinomycetota</taxon>
        <taxon>Actinomycetes</taxon>
        <taxon>Pseudonocardiales</taxon>
        <taxon>Pseudonocardiaceae</taxon>
        <taxon>Kutzneria</taxon>
    </lineage>
</organism>